<dbReference type="SUPFAM" id="SSF51556">
    <property type="entry name" value="Metallo-dependent hydrolases"/>
    <property type="match status" value="1"/>
</dbReference>
<dbReference type="InterPro" id="IPR032466">
    <property type="entry name" value="Metal_Hydrolase"/>
</dbReference>
<dbReference type="FunCoup" id="A0A2K3DPL0">
    <property type="interactions" value="135"/>
</dbReference>
<keyword evidence="4" id="KW-1185">Reference proteome</keyword>
<feature type="region of interest" description="Disordered" evidence="1">
    <location>
        <begin position="696"/>
        <end position="729"/>
    </location>
</feature>
<dbReference type="EMBL" id="CM008967">
    <property type="protein sequence ID" value="PNW82447.1"/>
    <property type="molecule type" value="Genomic_DNA"/>
</dbReference>
<accession>A0A2K3DPL0</accession>
<dbReference type="GeneID" id="5720878"/>
<dbReference type="CDD" id="cd01300">
    <property type="entry name" value="YtcJ_like"/>
    <property type="match status" value="1"/>
</dbReference>
<evidence type="ECO:0000259" key="2">
    <source>
        <dbReference type="Pfam" id="PF07969"/>
    </source>
</evidence>
<dbReference type="Gene3D" id="3.10.310.70">
    <property type="match status" value="1"/>
</dbReference>
<dbReference type="InParanoid" id="A0A2K3DPL0"/>
<dbReference type="ExpressionAtlas" id="A0A2K3DPL0">
    <property type="expression patterns" value="baseline"/>
</dbReference>
<dbReference type="STRING" id="3055.A0A2K3DPL0"/>
<feature type="domain" description="Amidohydrolase 3" evidence="2">
    <location>
        <begin position="55"/>
        <end position="505"/>
    </location>
</feature>
<dbReference type="RefSeq" id="XP_042923939.1">
    <property type="nucleotide sequence ID" value="XM_043063233.1"/>
</dbReference>
<dbReference type="KEGG" id="cre:CHLRE_06g279350v5"/>
<dbReference type="InterPro" id="IPR013108">
    <property type="entry name" value="Amidohydro_3"/>
</dbReference>
<feature type="compositionally biased region" description="Polar residues" evidence="1">
    <location>
        <begin position="552"/>
        <end position="561"/>
    </location>
</feature>
<dbReference type="InterPro" id="IPR011059">
    <property type="entry name" value="Metal-dep_hydrolase_composite"/>
</dbReference>
<evidence type="ECO:0000313" key="3">
    <source>
        <dbReference type="EMBL" id="PNW82447.1"/>
    </source>
</evidence>
<name>A0A2K3DPL0_CHLRE</name>
<dbReference type="OrthoDB" id="3501663at2759"/>
<dbReference type="Pfam" id="PF07969">
    <property type="entry name" value="Amidohydro_3"/>
    <property type="match status" value="1"/>
</dbReference>
<dbReference type="Gramene" id="PNW82447">
    <property type="protein sequence ID" value="PNW82447"/>
    <property type="gene ID" value="CHLRE_06g279350v5"/>
</dbReference>
<dbReference type="SUPFAM" id="SSF51338">
    <property type="entry name" value="Composite domain of metallo-dependent hydrolases"/>
    <property type="match status" value="1"/>
</dbReference>
<dbReference type="GO" id="GO:0016810">
    <property type="term" value="F:hydrolase activity, acting on carbon-nitrogen (but not peptide) bonds"/>
    <property type="evidence" value="ECO:0007669"/>
    <property type="project" value="InterPro"/>
</dbReference>
<dbReference type="Proteomes" id="UP000006906">
    <property type="component" value="Chromosome 6"/>
</dbReference>
<feature type="region of interest" description="Disordered" evidence="1">
    <location>
        <begin position="531"/>
        <end position="576"/>
    </location>
</feature>
<dbReference type="PANTHER" id="PTHR22642">
    <property type="entry name" value="IMIDAZOLONEPROPIONASE"/>
    <property type="match status" value="1"/>
</dbReference>
<organism evidence="3 4">
    <name type="scientific">Chlamydomonas reinhardtii</name>
    <name type="common">Chlamydomonas smithii</name>
    <dbReference type="NCBI Taxonomy" id="3055"/>
    <lineage>
        <taxon>Eukaryota</taxon>
        <taxon>Viridiplantae</taxon>
        <taxon>Chlorophyta</taxon>
        <taxon>core chlorophytes</taxon>
        <taxon>Chlorophyceae</taxon>
        <taxon>CS clade</taxon>
        <taxon>Chlamydomonadales</taxon>
        <taxon>Chlamydomonadaceae</taxon>
        <taxon>Chlamydomonas</taxon>
    </lineage>
</organism>
<proteinExistence type="predicted"/>
<dbReference type="Gene3D" id="3.20.20.140">
    <property type="entry name" value="Metal-dependent hydrolases"/>
    <property type="match status" value="2"/>
</dbReference>
<gene>
    <name evidence="3" type="ORF">CHLRE_06g279350v5</name>
</gene>
<sequence length="729" mass="77030">MAVRLGVIQAVGNSLHQVLRAAQTRRQGQELQPRAATVATTATATGDDGEVVLHDLQGRFVMPGFVDAHTHVIPGGLALMRVQLRAVRSRAEWEARVSAAAAALGPGEWVLGGLWDESDWGGQLPSREWLDNVCGGRPAYVTRHDSHLGVANSAALARADITAATPDPDGGTVDRDPATGQPTGILRERAMQLVAAVIPEPSVVTRRAALAAAAALALSRGVTSVVDMGRYPFSDEGSTWRDLQEVYLPAVESGELPLRLVANVPLSSWDRLQAWVALRAAQHPRQLSPLQDPSGRLFWGGLKDFLDGSLGSHTALLWQPYSDDPAAHGTRMLPDTRLRQLLRQALAAGFRVSLHAIGDRAVDEVAAACEDALAAAADQEEAEGAGAAAVVSGARFAIEHVQHISGPNTTAALARVARSVGRAHHQHTQQPGGGHLLQPVLNPLHLLTDRDMLLPRLGPERAAPGRSFPFGALLAAGLRPAMASDWPVVDLQPLTSLYAALHREAPPPTAAADLNDRLPPAQRMEVVGVEDGAPDLDDHHTRHHQQQPQQQTSNDSATTPRISGGGADVASSVDDSTTAGIVHAQDQERHVSLDEALRGHTSWAAEAAGLQGLVGRLAVGLRADFIELDLSPAAMIPVGGGAQLEGAWEVPAAFMAARGTKHHVGGDSGGNAGTWQGGRLPAVLRTWLDGKLVYDQQQQEHRPASRGAGRVLQQEEHGDGAAAGVWQVV</sequence>
<dbReference type="Gene3D" id="2.30.40.10">
    <property type="entry name" value="Urease, subunit C, domain 1"/>
    <property type="match status" value="2"/>
</dbReference>
<reference evidence="3 4" key="1">
    <citation type="journal article" date="2007" name="Science">
        <title>The Chlamydomonas genome reveals the evolution of key animal and plant functions.</title>
        <authorList>
            <person name="Merchant S.S."/>
            <person name="Prochnik S.E."/>
            <person name="Vallon O."/>
            <person name="Harris E.H."/>
            <person name="Karpowicz S.J."/>
            <person name="Witman G.B."/>
            <person name="Terry A."/>
            <person name="Salamov A."/>
            <person name="Fritz-Laylin L.K."/>
            <person name="Marechal-Drouard L."/>
            <person name="Marshall W.F."/>
            <person name="Qu L.H."/>
            <person name="Nelson D.R."/>
            <person name="Sanderfoot A.A."/>
            <person name="Spalding M.H."/>
            <person name="Kapitonov V.V."/>
            <person name="Ren Q."/>
            <person name="Ferris P."/>
            <person name="Lindquist E."/>
            <person name="Shapiro H."/>
            <person name="Lucas S.M."/>
            <person name="Grimwood J."/>
            <person name="Schmutz J."/>
            <person name="Cardol P."/>
            <person name="Cerutti H."/>
            <person name="Chanfreau G."/>
            <person name="Chen C.L."/>
            <person name="Cognat V."/>
            <person name="Croft M.T."/>
            <person name="Dent R."/>
            <person name="Dutcher S."/>
            <person name="Fernandez E."/>
            <person name="Fukuzawa H."/>
            <person name="Gonzalez-Ballester D."/>
            <person name="Gonzalez-Halphen D."/>
            <person name="Hallmann A."/>
            <person name="Hanikenne M."/>
            <person name="Hippler M."/>
            <person name="Inwood W."/>
            <person name="Jabbari K."/>
            <person name="Kalanon M."/>
            <person name="Kuras R."/>
            <person name="Lefebvre P.A."/>
            <person name="Lemaire S.D."/>
            <person name="Lobanov A.V."/>
            <person name="Lohr M."/>
            <person name="Manuell A."/>
            <person name="Meier I."/>
            <person name="Mets L."/>
            <person name="Mittag M."/>
            <person name="Mittelmeier T."/>
            <person name="Moroney J.V."/>
            <person name="Moseley J."/>
            <person name="Napoli C."/>
            <person name="Nedelcu A.M."/>
            <person name="Niyogi K."/>
            <person name="Novoselov S.V."/>
            <person name="Paulsen I.T."/>
            <person name="Pazour G."/>
            <person name="Purton S."/>
            <person name="Ral J.P."/>
            <person name="Riano-Pachon D.M."/>
            <person name="Riekhof W."/>
            <person name="Rymarquis L."/>
            <person name="Schroda M."/>
            <person name="Stern D."/>
            <person name="Umen J."/>
            <person name="Willows R."/>
            <person name="Wilson N."/>
            <person name="Zimmer S.L."/>
            <person name="Allmer J."/>
            <person name="Balk J."/>
            <person name="Bisova K."/>
            <person name="Chen C.J."/>
            <person name="Elias M."/>
            <person name="Gendler K."/>
            <person name="Hauser C."/>
            <person name="Lamb M.R."/>
            <person name="Ledford H."/>
            <person name="Long J.C."/>
            <person name="Minagawa J."/>
            <person name="Page M.D."/>
            <person name="Pan J."/>
            <person name="Pootakham W."/>
            <person name="Roje S."/>
            <person name="Rose A."/>
            <person name="Stahlberg E."/>
            <person name="Terauchi A.M."/>
            <person name="Yang P."/>
            <person name="Ball S."/>
            <person name="Bowler C."/>
            <person name="Dieckmann C.L."/>
            <person name="Gladyshev V.N."/>
            <person name="Green P."/>
            <person name="Jorgensen R."/>
            <person name="Mayfield S."/>
            <person name="Mueller-Roeber B."/>
            <person name="Rajamani S."/>
            <person name="Sayre R.T."/>
            <person name="Brokstein P."/>
            <person name="Dubchak I."/>
            <person name="Goodstein D."/>
            <person name="Hornick L."/>
            <person name="Huang Y.W."/>
            <person name="Jhaveri J."/>
            <person name="Luo Y."/>
            <person name="Martinez D."/>
            <person name="Ngau W.C."/>
            <person name="Otillar B."/>
            <person name="Poliakov A."/>
            <person name="Porter A."/>
            <person name="Szajkowski L."/>
            <person name="Werner G."/>
            <person name="Zhou K."/>
            <person name="Grigoriev I.V."/>
            <person name="Rokhsar D.S."/>
            <person name="Grossman A.R."/>
        </authorList>
    </citation>
    <scope>NUCLEOTIDE SEQUENCE [LARGE SCALE GENOMIC DNA]</scope>
    <source>
        <strain evidence="4">CC-503</strain>
    </source>
</reference>
<protein>
    <recommendedName>
        <fullName evidence="2">Amidohydrolase 3 domain-containing protein</fullName>
    </recommendedName>
</protein>
<dbReference type="PANTHER" id="PTHR22642:SF2">
    <property type="entry name" value="PROTEIN LONG AFTER FAR-RED 3"/>
    <property type="match status" value="1"/>
</dbReference>
<dbReference type="AlphaFoldDB" id="A0A2K3DPL0"/>
<dbReference type="InterPro" id="IPR033932">
    <property type="entry name" value="YtcJ-like"/>
</dbReference>
<evidence type="ECO:0000313" key="4">
    <source>
        <dbReference type="Proteomes" id="UP000006906"/>
    </source>
</evidence>
<evidence type="ECO:0000256" key="1">
    <source>
        <dbReference type="SAM" id="MobiDB-lite"/>
    </source>
</evidence>